<dbReference type="InterPro" id="IPR012952">
    <property type="entry name" value="BING4_C_dom"/>
</dbReference>
<dbReference type="SMART" id="SM01033">
    <property type="entry name" value="BING4CT"/>
    <property type="match status" value="1"/>
</dbReference>
<protein>
    <recommendedName>
        <fullName evidence="7">U three protein 7</fullName>
    </recommendedName>
</protein>
<keyword evidence="4 8" id="KW-0853">WD repeat</keyword>
<dbReference type="GO" id="GO:0032040">
    <property type="term" value="C:small-subunit processome"/>
    <property type="evidence" value="ECO:0007669"/>
    <property type="project" value="TreeGrafter"/>
</dbReference>
<accession>A0A2T9YPE8</accession>
<feature type="repeat" description="WD" evidence="8">
    <location>
        <begin position="216"/>
        <end position="257"/>
    </location>
</feature>
<dbReference type="Gene3D" id="2.130.10.10">
    <property type="entry name" value="YVTN repeat-like/Quinoprotein amine dehydrogenase"/>
    <property type="match status" value="1"/>
</dbReference>
<evidence type="ECO:0000256" key="4">
    <source>
        <dbReference type="ARBA" id="ARBA00022574"/>
    </source>
</evidence>
<evidence type="ECO:0000256" key="3">
    <source>
        <dbReference type="ARBA" id="ARBA00022552"/>
    </source>
</evidence>
<comment type="caution">
    <text evidence="10">The sequence shown here is derived from an EMBL/GenBank/DDBJ whole genome shotgun (WGS) entry which is preliminary data.</text>
</comment>
<comment type="function">
    <text evidence="1">Involved in nucleolar processing of pre-18S ribosomal RNA.</text>
</comment>
<evidence type="ECO:0000256" key="8">
    <source>
        <dbReference type="PROSITE-ProRule" id="PRU00221"/>
    </source>
</evidence>
<dbReference type="InterPro" id="IPR040315">
    <property type="entry name" value="WDR46/Utp7"/>
</dbReference>
<dbReference type="SMART" id="SM00320">
    <property type="entry name" value="WD40"/>
    <property type="match status" value="3"/>
</dbReference>
<keyword evidence="3" id="KW-0698">rRNA processing</keyword>
<dbReference type="InterPro" id="IPR015943">
    <property type="entry name" value="WD40/YVTN_repeat-like_dom_sf"/>
</dbReference>
<dbReference type="PROSITE" id="PS50294">
    <property type="entry name" value="WD_REPEATS_REGION"/>
    <property type="match status" value="1"/>
</dbReference>
<dbReference type="EMBL" id="MBFR01000098">
    <property type="protein sequence ID" value="PVU94233.1"/>
    <property type="molecule type" value="Genomic_DNA"/>
</dbReference>
<feature type="domain" description="BING4 C-terminal" evidence="9">
    <location>
        <begin position="297"/>
        <end position="376"/>
    </location>
</feature>
<dbReference type="Pfam" id="PF08149">
    <property type="entry name" value="BING4CT"/>
    <property type="match status" value="1"/>
</dbReference>
<dbReference type="PANTHER" id="PTHR14085">
    <property type="entry name" value="WD-REPEAT PROTEIN BING4"/>
    <property type="match status" value="1"/>
</dbReference>
<evidence type="ECO:0000256" key="7">
    <source>
        <dbReference type="ARBA" id="ARBA00076453"/>
    </source>
</evidence>
<evidence type="ECO:0000256" key="6">
    <source>
        <dbReference type="ARBA" id="ARBA00023242"/>
    </source>
</evidence>
<dbReference type="PROSITE" id="PS00678">
    <property type="entry name" value="WD_REPEATS_1"/>
    <property type="match status" value="1"/>
</dbReference>
<dbReference type="InterPro" id="IPR001680">
    <property type="entry name" value="WD40_rpt"/>
</dbReference>
<evidence type="ECO:0000313" key="10">
    <source>
        <dbReference type="EMBL" id="PVU94233.1"/>
    </source>
</evidence>
<dbReference type="Pfam" id="PF00400">
    <property type="entry name" value="WD40"/>
    <property type="match status" value="1"/>
</dbReference>
<evidence type="ECO:0000256" key="2">
    <source>
        <dbReference type="ARBA" id="ARBA00004604"/>
    </source>
</evidence>
<dbReference type="STRING" id="133385.A0A2T9YPE8"/>
<gene>
    <name evidence="10" type="ORF">BB561_002717</name>
</gene>
<organism evidence="10 11">
    <name type="scientific">Smittium simulii</name>
    <dbReference type="NCBI Taxonomy" id="133385"/>
    <lineage>
        <taxon>Eukaryota</taxon>
        <taxon>Fungi</taxon>
        <taxon>Fungi incertae sedis</taxon>
        <taxon>Zoopagomycota</taxon>
        <taxon>Kickxellomycotina</taxon>
        <taxon>Harpellomycetes</taxon>
        <taxon>Harpellales</taxon>
        <taxon>Legeriomycetaceae</taxon>
        <taxon>Smittium</taxon>
    </lineage>
</organism>
<evidence type="ECO:0000256" key="5">
    <source>
        <dbReference type="ARBA" id="ARBA00022737"/>
    </source>
</evidence>
<dbReference type="PROSITE" id="PS50082">
    <property type="entry name" value="WD_REPEATS_2"/>
    <property type="match status" value="1"/>
</dbReference>
<dbReference type="FunFam" id="2.130.10.10:FF:000378">
    <property type="entry name" value="U3 small nucleolar RNA-associated protein 7"/>
    <property type="match status" value="1"/>
</dbReference>
<dbReference type="AlphaFoldDB" id="A0A2T9YPE8"/>
<evidence type="ECO:0000313" key="11">
    <source>
        <dbReference type="Proteomes" id="UP000245383"/>
    </source>
</evidence>
<dbReference type="PANTHER" id="PTHR14085:SF3">
    <property type="entry name" value="WD REPEAT-CONTAINING PROTEIN 46"/>
    <property type="match status" value="1"/>
</dbReference>
<keyword evidence="11" id="KW-1185">Reference proteome</keyword>
<comment type="subcellular location">
    <subcellularLocation>
        <location evidence="2">Nucleus</location>
        <location evidence="2">Nucleolus</location>
    </subcellularLocation>
</comment>
<dbReference type="InterPro" id="IPR019775">
    <property type="entry name" value="WD40_repeat_CS"/>
</dbReference>
<sequence>MESSTSKTLQINLDKVKSYDMTKKKNLRPKKFKKTPAVANAVEEKSEYEKQLESKMLKYQRNENLSTKNVKSKNERSLVNKNIEISQMLAKKAARAEILKTEQTGFDLTLKDFGPYSINYSRNGKSGAEVHCLRKMIETQAMDFLPFHYLLTSIGNQGILRYQDTSTGQIVAEYKTHFGPCKALATSEYNSIQHLGHTNGNVTLWSPNSSEPLVKMLCHKGPVNSIAIDKSGTYMATSGLDGQMRIWDIRKYQVLHSYHTFTPATSLDISQLGMLAVGHGPHATLWKDAIKTKAQSPYLSHLISGSDITAVSFVPYEDILGIGHSTGISSIIVPGSGEPNFDTYEANPFETKKQRSEKEIHSLLDKLQPEMITLDPSLIGVLADQKTPAQILAEKKEVLTIALKSKTDIKNKKRGKNSAAKRMLRKKQKNVIDATKLSTLIKKVYVDKQTLIKKVYVDKQTLIKKVYVDKQTLIKKVYVDKQTLIKKVYVDKQTLIKKVYVDKQTLIKKVYVDKQTLIKKVYVDKQTLIKKVYVDKQILTKHILIKLD</sequence>
<dbReference type="GO" id="GO:0030686">
    <property type="term" value="C:90S preribosome"/>
    <property type="evidence" value="ECO:0007669"/>
    <property type="project" value="TreeGrafter"/>
</dbReference>
<keyword evidence="5" id="KW-0677">Repeat</keyword>
<evidence type="ECO:0000259" key="9">
    <source>
        <dbReference type="SMART" id="SM01033"/>
    </source>
</evidence>
<dbReference type="InterPro" id="IPR036322">
    <property type="entry name" value="WD40_repeat_dom_sf"/>
</dbReference>
<evidence type="ECO:0000256" key="1">
    <source>
        <dbReference type="ARBA" id="ARBA00004099"/>
    </source>
</evidence>
<reference evidence="10 11" key="1">
    <citation type="journal article" date="2018" name="MBio">
        <title>Comparative Genomics Reveals the Core Gene Toolbox for the Fungus-Insect Symbiosis.</title>
        <authorList>
            <person name="Wang Y."/>
            <person name="Stata M."/>
            <person name="Wang W."/>
            <person name="Stajich J.E."/>
            <person name="White M.M."/>
            <person name="Moncalvo J.M."/>
        </authorList>
    </citation>
    <scope>NUCLEOTIDE SEQUENCE [LARGE SCALE GENOMIC DNA]</scope>
    <source>
        <strain evidence="10 11">SWE-8-4</strain>
    </source>
</reference>
<name>A0A2T9YPE8_9FUNG</name>
<dbReference type="SUPFAM" id="SSF50978">
    <property type="entry name" value="WD40 repeat-like"/>
    <property type="match status" value="1"/>
</dbReference>
<keyword evidence="6" id="KW-0539">Nucleus</keyword>
<dbReference type="Proteomes" id="UP000245383">
    <property type="component" value="Unassembled WGS sequence"/>
</dbReference>
<dbReference type="OrthoDB" id="10251154at2759"/>
<proteinExistence type="predicted"/>
<dbReference type="GO" id="GO:0000462">
    <property type="term" value="P:maturation of SSU-rRNA from tricistronic rRNA transcript (SSU-rRNA, 5.8S rRNA, LSU-rRNA)"/>
    <property type="evidence" value="ECO:0007669"/>
    <property type="project" value="TreeGrafter"/>
</dbReference>